<dbReference type="Gene3D" id="1.10.287.110">
    <property type="entry name" value="DnaJ domain"/>
    <property type="match status" value="1"/>
</dbReference>
<dbReference type="PANTHER" id="PTHR24078:SF571">
    <property type="entry name" value="J DOMAIN-CONTAINING PROTEIN"/>
    <property type="match status" value="1"/>
</dbReference>
<dbReference type="OrthoDB" id="550424at2759"/>
<dbReference type="PANTHER" id="PTHR24078">
    <property type="entry name" value="DNAJ HOMOLOG SUBFAMILY C MEMBER"/>
    <property type="match status" value="1"/>
</dbReference>
<dbReference type="InterPro" id="IPR001623">
    <property type="entry name" value="DnaJ_domain"/>
</dbReference>
<evidence type="ECO:0000313" key="4">
    <source>
        <dbReference type="Proteomes" id="UP000225706"/>
    </source>
</evidence>
<dbReference type="GO" id="GO:0051087">
    <property type="term" value="F:protein-folding chaperone binding"/>
    <property type="evidence" value="ECO:0007669"/>
    <property type="project" value="TreeGrafter"/>
</dbReference>
<protein>
    <submittedName>
        <fullName evidence="3">DnaJ-like subfamily B member 5</fullName>
    </submittedName>
</protein>
<dbReference type="STRING" id="50429.A0A2B4RJL0"/>
<dbReference type="Gene3D" id="2.60.260.20">
    <property type="entry name" value="Urease metallochaperone UreE, N-terminal domain"/>
    <property type="match status" value="2"/>
</dbReference>
<keyword evidence="1" id="KW-0143">Chaperone</keyword>
<organism evidence="3 4">
    <name type="scientific">Stylophora pistillata</name>
    <name type="common">Smooth cauliflower coral</name>
    <dbReference type="NCBI Taxonomy" id="50429"/>
    <lineage>
        <taxon>Eukaryota</taxon>
        <taxon>Metazoa</taxon>
        <taxon>Cnidaria</taxon>
        <taxon>Anthozoa</taxon>
        <taxon>Hexacorallia</taxon>
        <taxon>Scleractinia</taxon>
        <taxon>Astrocoeniina</taxon>
        <taxon>Pocilloporidae</taxon>
        <taxon>Stylophora</taxon>
    </lineage>
</organism>
<sequence length="331" mass="37157">MGRDFYSVLGVPRNASEEDIKKAYKRQALLFHPDKNKSPGAEEQFKRISEAYSVLTDPDKRRIFDAYGEEGLKNECGGFGFGAFTDPVNIFRDVFGDDADLQFSDFMDGGFHSNFSRLFSTTHNTSTFGGFKHFGDDDFDFPCPDPFKKQTVQDPPIETNIQVTLEELATGCTKRLKLNRQVLSSSGQASQEEKILTIEVKPGWKAGTKVTFERHGDQKPGVIPADIIFVIGDKPHQYFRRDAENNLLYTAKVNLIDVLRGCVLQIPTINGRVLAVQLNEVIQPGTQKRVPNEGLPLPKYPGKRGDMIVTFDVEIPTNLTMEQRQHIAGCF</sequence>
<evidence type="ECO:0000256" key="1">
    <source>
        <dbReference type="ARBA" id="ARBA00023186"/>
    </source>
</evidence>
<dbReference type="SUPFAM" id="SSF46565">
    <property type="entry name" value="Chaperone J-domain"/>
    <property type="match status" value="1"/>
</dbReference>
<evidence type="ECO:0000313" key="3">
    <source>
        <dbReference type="EMBL" id="PFX16547.1"/>
    </source>
</evidence>
<dbReference type="PROSITE" id="PS50076">
    <property type="entry name" value="DNAJ_2"/>
    <property type="match status" value="1"/>
</dbReference>
<dbReference type="Pfam" id="PF01556">
    <property type="entry name" value="DnaJ_C"/>
    <property type="match status" value="1"/>
</dbReference>
<dbReference type="Pfam" id="PF00226">
    <property type="entry name" value="DnaJ"/>
    <property type="match status" value="1"/>
</dbReference>
<dbReference type="InterPro" id="IPR036869">
    <property type="entry name" value="J_dom_sf"/>
</dbReference>
<dbReference type="FunFam" id="2.60.260.20:FF:000002">
    <property type="entry name" value="Dnaj homolog subfamily b member"/>
    <property type="match status" value="1"/>
</dbReference>
<dbReference type="GO" id="GO:0000122">
    <property type="term" value="P:negative regulation of transcription by RNA polymerase II"/>
    <property type="evidence" value="ECO:0007669"/>
    <property type="project" value="TreeGrafter"/>
</dbReference>
<dbReference type="EMBL" id="LSMT01000537">
    <property type="protein sequence ID" value="PFX16547.1"/>
    <property type="molecule type" value="Genomic_DNA"/>
</dbReference>
<dbReference type="Proteomes" id="UP000225706">
    <property type="component" value="Unassembled WGS sequence"/>
</dbReference>
<dbReference type="PROSITE" id="PS00636">
    <property type="entry name" value="DNAJ_1"/>
    <property type="match status" value="1"/>
</dbReference>
<dbReference type="SUPFAM" id="SSF49493">
    <property type="entry name" value="HSP40/DnaJ peptide-binding domain"/>
    <property type="match status" value="2"/>
</dbReference>
<comment type="caution">
    <text evidence="3">The sequence shown here is derived from an EMBL/GenBank/DDBJ whole genome shotgun (WGS) entry which is preliminary data.</text>
</comment>
<dbReference type="CDD" id="cd06257">
    <property type="entry name" value="DnaJ"/>
    <property type="match status" value="1"/>
</dbReference>
<name>A0A2B4RJL0_STYPI</name>
<keyword evidence="4" id="KW-1185">Reference proteome</keyword>
<dbReference type="AlphaFoldDB" id="A0A2B4RJL0"/>
<dbReference type="InterPro" id="IPR018253">
    <property type="entry name" value="DnaJ_domain_CS"/>
</dbReference>
<dbReference type="InterPro" id="IPR051339">
    <property type="entry name" value="DnaJ_subfamily_B"/>
</dbReference>
<feature type="domain" description="J" evidence="2">
    <location>
        <begin position="4"/>
        <end position="68"/>
    </location>
</feature>
<accession>A0A2B4RJL0</accession>
<evidence type="ECO:0000259" key="2">
    <source>
        <dbReference type="PROSITE" id="PS50076"/>
    </source>
</evidence>
<dbReference type="FunFam" id="2.60.260.20:FF:000006">
    <property type="entry name" value="DnaJ subfamily B member 13"/>
    <property type="match status" value="1"/>
</dbReference>
<dbReference type="GO" id="GO:0005829">
    <property type="term" value="C:cytosol"/>
    <property type="evidence" value="ECO:0007669"/>
    <property type="project" value="TreeGrafter"/>
</dbReference>
<dbReference type="InterPro" id="IPR002939">
    <property type="entry name" value="DnaJ_C"/>
</dbReference>
<dbReference type="PRINTS" id="PR00625">
    <property type="entry name" value="JDOMAIN"/>
</dbReference>
<dbReference type="CDD" id="cd10747">
    <property type="entry name" value="DnaJ_C"/>
    <property type="match status" value="1"/>
</dbReference>
<dbReference type="InterPro" id="IPR008971">
    <property type="entry name" value="HSP40/DnaJ_pept-bd"/>
</dbReference>
<reference evidence="4" key="1">
    <citation type="journal article" date="2017" name="bioRxiv">
        <title>Comparative analysis of the genomes of Stylophora pistillata and Acropora digitifera provides evidence for extensive differences between species of corals.</title>
        <authorList>
            <person name="Voolstra C.R."/>
            <person name="Li Y."/>
            <person name="Liew Y.J."/>
            <person name="Baumgarten S."/>
            <person name="Zoccola D."/>
            <person name="Flot J.-F."/>
            <person name="Tambutte S."/>
            <person name="Allemand D."/>
            <person name="Aranda M."/>
        </authorList>
    </citation>
    <scope>NUCLEOTIDE SEQUENCE [LARGE SCALE GENOMIC DNA]</scope>
</reference>
<gene>
    <name evidence="3" type="primary">Dnajb5</name>
    <name evidence="3" type="ORF">AWC38_SpisGene19176</name>
</gene>
<dbReference type="GO" id="GO:0006457">
    <property type="term" value="P:protein folding"/>
    <property type="evidence" value="ECO:0007669"/>
    <property type="project" value="InterPro"/>
</dbReference>
<dbReference type="SMART" id="SM00271">
    <property type="entry name" value="DnaJ"/>
    <property type="match status" value="1"/>
</dbReference>
<dbReference type="GO" id="GO:0051082">
    <property type="term" value="F:unfolded protein binding"/>
    <property type="evidence" value="ECO:0007669"/>
    <property type="project" value="InterPro"/>
</dbReference>
<proteinExistence type="predicted"/>